<sequence>MADTAIGYKEDSKSVQKIDGETFIQEDVHAKAGDVILDLGCGTGELSATLAKLVGSEGKVVGVDPDKERILLAQKSHTKIPNLSFQEGSDSNFPGIGFETYDMIFCNLVLHWIPNKQRVFDNMYKALKQGGKIAMQYGDHFPLFTLQAYKILNPENEARICEMVTHEPRAKMEKYCTSAGFTILKSCDCELQFAFESTDGLLKWLRSVTHGVFDLSLVTEDRLQKYLALYSDKDGKPCLDFRGASEHSTHSRLMAVKDVATVAE</sequence>
<organism evidence="2 3">
    <name type="scientific">Acropora cervicornis</name>
    <name type="common">Staghorn coral</name>
    <dbReference type="NCBI Taxonomy" id="6130"/>
    <lineage>
        <taxon>Eukaryota</taxon>
        <taxon>Metazoa</taxon>
        <taxon>Cnidaria</taxon>
        <taxon>Anthozoa</taxon>
        <taxon>Hexacorallia</taxon>
        <taxon>Scleractinia</taxon>
        <taxon>Astrocoeniina</taxon>
        <taxon>Acroporidae</taxon>
        <taxon>Acropora</taxon>
    </lineage>
</organism>
<dbReference type="Pfam" id="PF13847">
    <property type="entry name" value="Methyltransf_31"/>
    <property type="match status" value="1"/>
</dbReference>
<evidence type="ECO:0000313" key="2">
    <source>
        <dbReference type="EMBL" id="KAK2553666.1"/>
    </source>
</evidence>
<dbReference type="Proteomes" id="UP001249851">
    <property type="component" value="Unassembled WGS sequence"/>
</dbReference>
<accession>A0AAD9UXL6</accession>
<dbReference type="SUPFAM" id="SSF53335">
    <property type="entry name" value="S-adenosyl-L-methionine-dependent methyltransferases"/>
    <property type="match status" value="1"/>
</dbReference>
<reference evidence="2" key="1">
    <citation type="journal article" date="2023" name="G3 (Bethesda)">
        <title>Whole genome assembly and annotation of the endangered Caribbean coral Acropora cervicornis.</title>
        <authorList>
            <person name="Selwyn J.D."/>
            <person name="Vollmer S.V."/>
        </authorList>
    </citation>
    <scope>NUCLEOTIDE SEQUENCE</scope>
    <source>
        <strain evidence="2">K2</strain>
    </source>
</reference>
<dbReference type="InterPro" id="IPR025714">
    <property type="entry name" value="Methyltranfer_dom"/>
</dbReference>
<dbReference type="Gene3D" id="3.40.50.150">
    <property type="entry name" value="Vaccinia Virus protein VP39"/>
    <property type="match status" value="1"/>
</dbReference>
<feature type="domain" description="Methyltransferase" evidence="1">
    <location>
        <begin position="31"/>
        <end position="170"/>
    </location>
</feature>
<dbReference type="CDD" id="cd02440">
    <property type="entry name" value="AdoMet_MTases"/>
    <property type="match status" value="1"/>
</dbReference>
<keyword evidence="3" id="KW-1185">Reference proteome</keyword>
<dbReference type="PANTHER" id="PTHR43861:SF1">
    <property type="entry name" value="TRANS-ACONITATE 2-METHYLTRANSFERASE"/>
    <property type="match status" value="1"/>
</dbReference>
<protein>
    <submittedName>
        <fullName evidence="2">Trans-aconitate 2-methyltransferase</fullName>
    </submittedName>
</protein>
<comment type="caution">
    <text evidence="2">The sequence shown here is derived from an EMBL/GenBank/DDBJ whole genome shotgun (WGS) entry which is preliminary data.</text>
</comment>
<dbReference type="InterPro" id="IPR029063">
    <property type="entry name" value="SAM-dependent_MTases_sf"/>
</dbReference>
<name>A0AAD9UXL6_ACRCE</name>
<proteinExistence type="predicted"/>
<gene>
    <name evidence="2" type="ORF">P5673_024890</name>
</gene>
<dbReference type="PANTHER" id="PTHR43861">
    <property type="entry name" value="TRANS-ACONITATE 2-METHYLTRANSFERASE-RELATED"/>
    <property type="match status" value="1"/>
</dbReference>
<evidence type="ECO:0000313" key="3">
    <source>
        <dbReference type="Proteomes" id="UP001249851"/>
    </source>
</evidence>
<dbReference type="EMBL" id="JARQWQ010000075">
    <property type="protein sequence ID" value="KAK2553666.1"/>
    <property type="molecule type" value="Genomic_DNA"/>
</dbReference>
<dbReference type="AlphaFoldDB" id="A0AAD9UXL6"/>
<evidence type="ECO:0000259" key="1">
    <source>
        <dbReference type="Pfam" id="PF13847"/>
    </source>
</evidence>
<reference evidence="2" key="2">
    <citation type="journal article" date="2023" name="Science">
        <title>Genomic signatures of disease resistance in endangered staghorn corals.</title>
        <authorList>
            <person name="Vollmer S.V."/>
            <person name="Selwyn J.D."/>
            <person name="Despard B.A."/>
            <person name="Roesel C.L."/>
        </authorList>
    </citation>
    <scope>NUCLEOTIDE SEQUENCE</scope>
    <source>
        <strain evidence="2">K2</strain>
    </source>
</reference>